<feature type="transmembrane region" description="Helical" evidence="7">
    <location>
        <begin position="259"/>
        <end position="278"/>
    </location>
</feature>
<gene>
    <name evidence="9" type="ordered locus">Theco_1230</name>
</gene>
<evidence type="ECO:0000313" key="10">
    <source>
        <dbReference type="Proteomes" id="UP000010795"/>
    </source>
</evidence>
<dbReference type="HOGENOM" id="CLU_016047_1_0_9"/>
<organism evidence="9 10">
    <name type="scientific">Thermobacillus composti (strain DSM 18247 / JCM 13945 / KWC4)</name>
    <dbReference type="NCBI Taxonomy" id="717605"/>
    <lineage>
        <taxon>Bacteria</taxon>
        <taxon>Bacillati</taxon>
        <taxon>Bacillota</taxon>
        <taxon>Bacilli</taxon>
        <taxon>Bacillales</taxon>
        <taxon>Paenibacillaceae</taxon>
        <taxon>Thermobacillus</taxon>
    </lineage>
</organism>
<evidence type="ECO:0000313" key="9">
    <source>
        <dbReference type="EMBL" id="AGA57396.1"/>
    </source>
</evidence>
<evidence type="ECO:0000256" key="4">
    <source>
        <dbReference type="ARBA" id="ARBA00022692"/>
    </source>
</evidence>
<keyword evidence="2 7" id="KW-0813">Transport</keyword>
<dbReference type="Pfam" id="PF00528">
    <property type="entry name" value="BPD_transp_1"/>
    <property type="match status" value="1"/>
</dbReference>
<dbReference type="CDD" id="cd06261">
    <property type="entry name" value="TM_PBP2"/>
    <property type="match status" value="1"/>
</dbReference>
<protein>
    <submittedName>
        <fullName evidence="9">ABC-type sugar transport system, permease component</fullName>
    </submittedName>
</protein>
<keyword evidence="9" id="KW-0762">Sugar transport</keyword>
<comment type="subcellular location">
    <subcellularLocation>
        <location evidence="1 7">Cell membrane</location>
        <topology evidence="1 7">Multi-pass membrane protein</topology>
    </subcellularLocation>
</comment>
<dbReference type="KEGG" id="tco:Theco_1230"/>
<evidence type="ECO:0000256" key="2">
    <source>
        <dbReference type="ARBA" id="ARBA00022448"/>
    </source>
</evidence>
<dbReference type="AlphaFoldDB" id="L0ECI3"/>
<name>L0ECI3_THECK</name>
<dbReference type="Proteomes" id="UP000010795">
    <property type="component" value="Chromosome"/>
</dbReference>
<dbReference type="GO" id="GO:0005886">
    <property type="term" value="C:plasma membrane"/>
    <property type="evidence" value="ECO:0007669"/>
    <property type="project" value="UniProtKB-SubCell"/>
</dbReference>
<dbReference type="OrthoDB" id="9810086at2"/>
<feature type="domain" description="ABC transmembrane type-1" evidence="8">
    <location>
        <begin position="75"/>
        <end position="278"/>
    </location>
</feature>
<dbReference type="InterPro" id="IPR000515">
    <property type="entry name" value="MetI-like"/>
</dbReference>
<dbReference type="EMBL" id="CP003255">
    <property type="protein sequence ID" value="AGA57396.1"/>
    <property type="molecule type" value="Genomic_DNA"/>
</dbReference>
<keyword evidence="10" id="KW-1185">Reference proteome</keyword>
<comment type="similarity">
    <text evidence="7">Belongs to the binding-protein-dependent transport system permease family.</text>
</comment>
<feature type="transmembrane region" description="Helical" evidence="7">
    <location>
        <begin position="79"/>
        <end position="98"/>
    </location>
</feature>
<dbReference type="STRING" id="717605.Theco_1230"/>
<feature type="transmembrane region" description="Helical" evidence="7">
    <location>
        <begin position="142"/>
        <end position="162"/>
    </location>
</feature>
<evidence type="ECO:0000256" key="7">
    <source>
        <dbReference type="RuleBase" id="RU363032"/>
    </source>
</evidence>
<accession>L0ECI3</accession>
<dbReference type="RefSeq" id="WP_015254153.1">
    <property type="nucleotide sequence ID" value="NC_019897.1"/>
</dbReference>
<keyword evidence="5 7" id="KW-1133">Transmembrane helix</keyword>
<proteinExistence type="inferred from homology"/>
<feature type="transmembrane region" description="Helical" evidence="7">
    <location>
        <begin position="110"/>
        <end position="130"/>
    </location>
</feature>
<dbReference type="PANTHER" id="PTHR43744">
    <property type="entry name" value="ABC TRANSPORTER PERMEASE PROTEIN MG189-RELATED-RELATED"/>
    <property type="match status" value="1"/>
</dbReference>
<keyword evidence="6 7" id="KW-0472">Membrane</keyword>
<evidence type="ECO:0000256" key="5">
    <source>
        <dbReference type="ARBA" id="ARBA00022989"/>
    </source>
</evidence>
<sequence length="293" mass="33017">MAIKRSLGEKIFDACNVIFLVLASLLVVIPVVHVIAGSFSSTQALIQNKVFLVPVDFNLDNYKLVIQNETFWKTFKNSVLLVIVGTAINMVMTLVTAYPLSKSYLKGRKVFILAFVFTMIFHAPLIPSYILIRNLGLLDTFWALVVPPAIGMFNLIMCITFFRSLPEELFEAARVDGMGEYRILWKIAVPLSMPIVVTLLLFYAVNHWNSYFNALIYITDRKLYPLQLYLYHLLAEANAIDNYRGVNTLASLDTSPQGLQLATIVVATVPIVIIYPFLQKHFIKGAMLGSLKE</sequence>
<evidence type="ECO:0000259" key="8">
    <source>
        <dbReference type="PROSITE" id="PS50928"/>
    </source>
</evidence>
<keyword evidence="4 7" id="KW-0812">Transmembrane</keyword>
<evidence type="ECO:0000256" key="6">
    <source>
        <dbReference type="ARBA" id="ARBA00023136"/>
    </source>
</evidence>
<dbReference type="InterPro" id="IPR035906">
    <property type="entry name" value="MetI-like_sf"/>
</dbReference>
<dbReference type="GO" id="GO:0055085">
    <property type="term" value="P:transmembrane transport"/>
    <property type="evidence" value="ECO:0007669"/>
    <property type="project" value="InterPro"/>
</dbReference>
<dbReference type="PROSITE" id="PS50928">
    <property type="entry name" value="ABC_TM1"/>
    <property type="match status" value="1"/>
</dbReference>
<feature type="transmembrane region" description="Helical" evidence="7">
    <location>
        <begin position="12"/>
        <end position="36"/>
    </location>
</feature>
<reference evidence="10" key="1">
    <citation type="submission" date="2012-01" db="EMBL/GenBank/DDBJ databases">
        <title>Complete sequence of chromosome of Thermobacillus composti KWC4.</title>
        <authorList>
            <person name="Lucas S."/>
            <person name="Han J."/>
            <person name="Lapidus A."/>
            <person name="Cheng J.-F."/>
            <person name="Goodwin L."/>
            <person name="Pitluck S."/>
            <person name="Peters L."/>
            <person name="Ovchinnikova G."/>
            <person name="Teshima H."/>
            <person name="Detter J.C."/>
            <person name="Han C."/>
            <person name="Tapia R."/>
            <person name="Land M."/>
            <person name="Hauser L."/>
            <person name="Kyrpides N."/>
            <person name="Ivanova N."/>
            <person name="Pagani I."/>
            <person name="Anderson I."/>
            <person name="Woyke T."/>
        </authorList>
    </citation>
    <scope>NUCLEOTIDE SEQUENCE [LARGE SCALE GENOMIC DNA]</scope>
    <source>
        <strain evidence="10">DSM 18247 / JCM 13945 / KWC4</strain>
    </source>
</reference>
<evidence type="ECO:0000256" key="3">
    <source>
        <dbReference type="ARBA" id="ARBA00022475"/>
    </source>
</evidence>
<dbReference type="eggNOG" id="COG0395">
    <property type="taxonomic scope" value="Bacteria"/>
</dbReference>
<dbReference type="SUPFAM" id="SSF161098">
    <property type="entry name" value="MetI-like"/>
    <property type="match status" value="1"/>
</dbReference>
<keyword evidence="3" id="KW-1003">Cell membrane</keyword>
<dbReference type="PANTHER" id="PTHR43744:SF9">
    <property type="entry name" value="POLYGALACTURONAN_RHAMNOGALACTURONAN TRANSPORT SYSTEM PERMEASE PROTEIN YTCP"/>
    <property type="match status" value="1"/>
</dbReference>
<dbReference type="Gene3D" id="1.10.3720.10">
    <property type="entry name" value="MetI-like"/>
    <property type="match status" value="1"/>
</dbReference>
<feature type="transmembrane region" description="Helical" evidence="7">
    <location>
        <begin position="183"/>
        <end position="205"/>
    </location>
</feature>
<evidence type="ECO:0000256" key="1">
    <source>
        <dbReference type="ARBA" id="ARBA00004651"/>
    </source>
</evidence>